<dbReference type="InterPro" id="IPR005467">
    <property type="entry name" value="His_kinase_dom"/>
</dbReference>
<dbReference type="SUPFAM" id="SSF55781">
    <property type="entry name" value="GAF domain-like"/>
    <property type="match status" value="1"/>
</dbReference>
<feature type="domain" description="Histidine kinase" evidence="8">
    <location>
        <begin position="420"/>
        <end position="654"/>
    </location>
</feature>
<dbReference type="InterPro" id="IPR019278">
    <property type="entry name" value="DICT_dom"/>
</dbReference>
<evidence type="ECO:0000256" key="3">
    <source>
        <dbReference type="ARBA" id="ARBA00022553"/>
    </source>
</evidence>
<dbReference type="RefSeq" id="WP_017749190.1">
    <property type="nucleotide sequence ID" value="NZ_KQ976354.1"/>
</dbReference>
<dbReference type="InterPro" id="IPR003018">
    <property type="entry name" value="GAF"/>
</dbReference>
<dbReference type="InterPro" id="IPR029016">
    <property type="entry name" value="GAF-like_dom_sf"/>
</dbReference>
<dbReference type="STRING" id="128403.WA1_11690"/>
<evidence type="ECO:0000256" key="1">
    <source>
        <dbReference type="ARBA" id="ARBA00000085"/>
    </source>
</evidence>
<dbReference type="SUPFAM" id="SSF55874">
    <property type="entry name" value="ATPase domain of HSP90 chaperone/DNA topoisomerase II/histidine kinase"/>
    <property type="match status" value="1"/>
</dbReference>
<dbReference type="Pfam" id="PF17150">
    <property type="entry name" value="CHASE6_C"/>
    <property type="match status" value="1"/>
</dbReference>
<dbReference type="InterPro" id="IPR036890">
    <property type="entry name" value="HATPase_C_sf"/>
</dbReference>
<dbReference type="Pfam" id="PF01590">
    <property type="entry name" value="GAF"/>
    <property type="match status" value="1"/>
</dbReference>
<proteinExistence type="predicted"/>
<dbReference type="SMART" id="SM00065">
    <property type="entry name" value="GAF"/>
    <property type="match status" value="1"/>
</dbReference>
<dbReference type="InterPro" id="IPR004358">
    <property type="entry name" value="Sig_transdc_His_kin-like_C"/>
</dbReference>
<sequence>MRISSSLLQDLLQALPHLHQEKYFKSSLMALSHAMEDLVLVGGDQPLVIANFQHERFYRQEISRYQQIAQRTDHVYVMAAPESEFAALTEPLATIPFDPSDDLALEWHLVVVGKQYTACLICRECSILDAPTVIDQARQFEGIWSFDRQVSVTAARLLLERIAVYRPELDPQVRQAWQRYGLEVEKNAVETPTLQAIDSVTFAQRLVSYLQANQYRLLKAYQLIATSERKERLVNSMTAAIRRSLNPQEILTIAVIELGRAFDNCRCLLYRCDRKSENAAIEYETVAPGIPSVGGETWSLIDNPLFQAAIAQDKAIAVADVSKAPHLQSHSVLKPLIERLGIRSWLLVPVLYQETLLGMLEVHYSGAKPHIWLKDDISLVEAIADAIGVALIQAQAYTRLEELNCQLEALERTRSNLIAIVGHELRTPLSTIQVCLETLASEPEMSKELQQSMLQTALTDSERLRQLTQDFLTLSRLESGQVRWQREPISLQECLDLALSSLRSYWSPKTLAQIKVNLPPKLPLLLADGQGLVEVLTKLLDNACKFTDSKGKISIRAQKRKAKALRDEFVSSSPMTVVEVIIADTGRGIEPNQLEAIFDRFSQEEGYLRRLTGGAGLGLAICRRIILGLGGQIWAESKGKNQGSQFHFTVPIEPIVLCGA</sequence>
<dbReference type="Pfam" id="PF10069">
    <property type="entry name" value="DICT"/>
    <property type="match status" value="1"/>
</dbReference>
<reference evidence="9 10" key="1">
    <citation type="journal article" date="2013" name="Genome Biol. Evol.">
        <title>Genomes of Stigonematalean cyanobacteria (subsection V) and the evolution of oxygenic photosynthesis from prokaryotes to plastids.</title>
        <authorList>
            <person name="Dagan T."/>
            <person name="Roettger M."/>
            <person name="Stucken K."/>
            <person name="Landan G."/>
            <person name="Koch R."/>
            <person name="Major P."/>
            <person name="Gould S.B."/>
            <person name="Goremykin V.V."/>
            <person name="Rippka R."/>
            <person name="Tandeau de Marsac N."/>
            <person name="Gugger M."/>
            <person name="Lockhart P.J."/>
            <person name="Allen J.F."/>
            <person name="Brune I."/>
            <person name="Maus I."/>
            <person name="Puhler A."/>
            <person name="Martin W.F."/>
        </authorList>
    </citation>
    <scope>NUCLEOTIDE SEQUENCE [LARGE SCALE GENOMIC DNA]</scope>
    <source>
        <strain evidence="9 10">PCC 7110</strain>
    </source>
</reference>
<dbReference type="OrthoDB" id="524899at2"/>
<comment type="caution">
    <text evidence="9">The sequence shown here is derived from an EMBL/GenBank/DDBJ whole genome shotgun (WGS) entry which is preliminary data.</text>
</comment>
<dbReference type="InterPro" id="IPR050736">
    <property type="entry name" value="Sensor_HK_Regulatory"/>
</dbReference>
<dbReference type="PANTHER" id="PTHR43711:SF26">
    <property type="entry name" value="SENSOR HISTIDINE KINASE RCSC"/>
    <property type="match status" value="1"/>
</dbReference>
<keyword evidence="3" id="KW-0597">Phosphoprotein</keyword>
<organism evidence="9 10">
    <name type="scientific">Scytonema hofmannii PCC 7110</name>
    <dbReference type="NCBI Taxonomy" id="128403"/>
    <lineage>
        <taxon>Bacteria</taxon>
        <taxon>Bacillati</taxon>
        <taxon>Cyanobacteriota</taxon>
        <taxon>Cyanophyceae</taxon>
        <taxon>Nostocales</taxon>
        <taxon>Scytonemataceae</taxon>
        <taxon>Scytonema</taxon>
    </lineage>
</organism>
<feature type="coiled-coil region" evidence="7">
    <location>
        <begin position="393"/>
        <end position="420"/>
    </location>
</feature>
<evidence type="ECO:0000256" key="7">
    <source>
        <dbReference type="SAM" id="Coils"/>
    </source>
</evidence>
<dbReference type="AlphaFoldDB" id="A0A139XDL1"/>
<dbReference type="EMBL" id="ANNX02000016">
    <property type="protein sequence ID" value="KYC42791.1"/>
    <property type="molecule type" value="Genomic_DNA"/>
</dbReference>
<evidence type="ECO:0000313" key="10">
    <source>
        <dbReference type="Proteomes" id="UP000076925"/>
    </source>
</evidence>
<dbReference type="EC" id="2.7.13.3" evidence="2"/>
<dbReference type="Gene3D" id="3.30.565.10">
    <property type="entry name" value="Histidine kinase-like ATPase, C-terminal domain"/>
    <property type="match status" value="1"/>
</dbReference>
<protein>
    <recommendedName>
        <fullName evidence="2">histidine kinase</fullName>
        <ecNumber evidence="2">2.7.13.3</ecNumber>
    </recommendedName>
</protein>
<name>A0A139XDL1_9CYAN</name>
<evidence type="ECO:0000256" key="4">
    <source>
        <dbReference type="ARBA" id="ARBA00022679"/>
    </source>
</evidence>
<dbReference type="Pfam" id="PF00512">
    <property type="entry name" value="HisKA"/>
    <property type="match status" value="1"/>
</dbReference>
<dbReference type="Proteomes" id="UP000076925">
    <property type="component" value="Unassembled WGS sequence"/>
</dbReference>
<keyword evidence="6" id="KW-0902">Two-component regulatory system</keyword>
<keyword evidence="10" id="KW-1185">Reference proteome</keyword>
<dbReference type="Gene3D" id="1.10.287.130">
    <property type="match status" value="1"/>
</dbReference>
<evidence type="ECO:0000256" key="5">
    <source>
        <dbReference type="ARBA" id="ARBA00022777"/>
    </source>
</evidence>
<evidence type="ECO:0000313" key="9">
    <source>
        <dbReference type="EMBL" id="KYC42791.1"/>
    </source>
</evidence>
<keyword evidence="4" id="KW-0808">Transferase</keyword>
<dbReference type="SMART" id="SM00388">
    <property type="entry name" value="HisKA"/>
    <property type="match status" value="1"/>
</dbReference>
<evidence type="ECO:0000256" key="6">
    <source>
        <dbReference type="ARBA" id="ARBA00023012"/>
    </source>
</evidence>
<dbReference type="Pfam" id="PF02518">
    <property type="entry name" value="HATPase_c"/>
    <property type="match status" value="1"/>
</dbReference>
<dbReference type="InterPro" id="IPR036097">
    <property type="entry name" value="HisK_dim/P_sf"/>
</dbReference>
<dbReference type="PROSITE" id="PS50109">
    <property type="entry name" value="HIS_KIN"/>
    <property type="match status" value="1"/>
</dbReference>
<dbReference type="InterPro" id="IPR033415">
    <property type="entry name" value="CHASE6_C"/>
</dbReference>
<comment type="catalytic activity">
    <reaction evidence="1">
        <text>ATP + protein L-histidine = ADP + protein N-phospho-L-histidine.</text>
        <dbReference type="EC" id="2.7.13.3"/>
    </reaction>
</comment>
<dbReference type="Gene3D" id="3.30.450.40">
    <property type="match status" value="1"/>
</dbReference>
<evidence type="ECO:0000256" key="2">
    <source>
        <dbReference type="ARBA" id="ARBA00012438"/>
    </source>
</evidence>
<accession>A0A139XDL1</accession>
<gene>
    <name evidence="9" type="ORF">WA1_11690</name>
</gene>
<dbReference type="InterPro" id="IPR003661">
    <property type="entry name" value="HisK_dim/P_dom"/>
</dbReference>
<dbReference type="PANTHER" id="PTHR43711">
    <property type="entry name" value="TWO-COMPONENT HISTIDINE KINASE"/>
    <property type="match status" value="1"/>
</dbReference>
<keyword evidence="5 9" id="KW-0418">Kinase</keyword>
<dbReference type="PRINTS" id="PR00344">
    <property type="entry name" value="BCTRLSENSOR"/>
</dbReference>
<dbReference type="CDD" id="cd00082">
    <property type="entry name" value="HisKA"/>
    <property type="match status" value="1"/>
</dbReference>
<dbReference type="SUPFAM" id="SSF47384">
    <property type="entry name" value="Homodimeric domain of signal transducing histidine kinase"/>
    <property type="match status" value="1"/>
</dbReference>
<keyword evidence="7" id="KW-0175">Coiled coil</keyword>
<dbReference type="GO" id="GO:0000155">
    <property type="term" value="F:phosphorelay sensor kinase activity"/>
    <property type="evidence" value="ECO:0007669"/>
    <property type="project" value="InterPro"/>
</dbReference>
<evidence type="ECO:0000259" key="8">
    <source>
        <dbReference type="PROSITE" id="PS50109"/>
    </source>
</evidence>
<dbReference type="SMART" id="SM00387">
    <property type="entry name" value="HATPase_c"/>
    <property type="match status" value="1"/>
</dbReference>
<dbReference type="InterPro" id="IPR003594">
    <property type="entry name" value="HATPase_dom"/>
</dbReference>